<dbReference type="InterPro" id="IPR014757">
    <property type="entry name" value="Tscrpt_reg_IclR_C"/>
</dbReference>
<dbReference type="SMART" id="SM00346">
    <property type="entry name" value="HTH_ICLR"/>
    <property type="match status" value="1"/>
</dbReference>
<dbReference type="Proteomes" id="UP000019095">
    <property type="component" value="Chromosome"/>
</dbReference>
<dbReference type="STRING" id="1247726.MIM_c17660"/>
<evidence type="ECO:0000259" key="5">
    <source>
        <dbReference type="PROSITE" id="PS51078"/>
    </source>
</evidence>
<accession>W0PED9</accession>
<dbReference type="PATRIC" id="fig|1247726.3.peg.1946"/>
<dbReference type="InterPro" id="IPR029016">
    <property type="entry name" value="GAF-like_dom_sf"/>
</dbReference>
<dbReference type="Gene3D" id="1.10.10.10">
    <property type="entry name" value="Winged helix-like DNA-binding domain superfamily/Winged helix DNA-binding domain"/>
    <property type="match status" value="1"/>
</dbReference>
<dbReference type="AlphaFoldDB" id="W0PED9"/>
<dbReference type="GO" id="GO:0003677">
    <property type="term" value="F:DNA binding"/>
    <property type="evidence" value="ECO:0007669"/>
    <property type="project" value="UniProtKB-KW"/>
</dbReference>
<dbReference type="SUPFAM" id="SSF55781">
    <property type="entry name" value="GAF domain-like"/>
    <property type="match status" value="1"/>
</dbReference>
<dbReference type="EMBL" id="CP003915">
    <property type="protein sequence ID" value="AHG63847.1"/>
    <property type="molecule type" value="Genomic_DNA"/>
</dbReference>
<dbReference type="InterPro" id="IPR005471">
    <property type="entry name" value="Tscrpt_reg_IclR_N"/>
</dbReference>
<feature type="domain" description="IclR-ED" evidence="5">
    <location>
        <begin position="74"/>
        <end position="250"/>
    </location>
</feature>
<evidence type="ECO:0000256" key="1">
    <source>
        <dbReference type="ARBA" id="ARBA00023015"/>
    </source>
</evidence>
<dbReference type="GO" id="GO:0003700">
    <property type="term" value="F:DNA-binding transcription factor activity"/>
    <property type="evidence" value="ECO:0007669"/>
    <property type="project" value="TreeGrafter"/>
</dbReference>
<sequence>MVKPVEKNENVRAVGRALEILLAFTSQDVELSPGELLKRVDLSRPTLYRLLYTLEEHGFLVSVGEPQRFRLGPSVARLAHIWSSSLDLSQIANPILQKIWRETGETVAMFVPQGHLRLCVAELPSPQPLNFKRGVGYTERIVRGASGRAILAYLPTTEDELQRYVQDSDIDLKILQDGLTQTRRRGYATSHNELISGAVAIAVPFFDRNAAVAGSIGIFGPEVRLNANKLKQLAQLLKSESAILSNMLGYSNTPS</sequence>
<feature type="domain" description="HTH iclR-type" evidence="4">
    <location>
        <begin position="11"/>
        <end position="73"/>
    </location>
</feature>
<proteinExistence type="predicted"/>
<dbReference type="HOGENOM" id="CLU_062618_4_3_4"/>
<organism evidence="6 7">
    <name type="scientific">Advenella mimigardefordensis (strain DSM 17166 / LMG 22922 / DPN7)</name>
    <dbReference type="NCBI Taxonomy" id="1247726"/>
    <lineage>
        <taxon>Bacteria</taxon>
        <taxon>Pseudomonadati</taxon>
        <taxon>Pseudomonadota</taxon>
        <taxon>Betaproteobacteria</taxon>
        <taxon>Burkholderiales</taxon>
        <taxon>Alcaligenaceae</taxon>
    </lineage>
</organism>
<keyword evidence="3" id="KW-0804">Transcription</keyword>
<protein>
    <submittedName>
        <fullName evidence="6">Transcriptional regulator, IclR family</fullName>
    </submittedName>
</protein>
<gene>
    <name evidence="6" type="ORF">MIM_c17660</name>
</gene>
<dbReference type="RefSeq" id="WP_144084619.1">
    <property type="nucleotide sequence ID" value="NZ_CP003915.1"/>
</dbReference>
<dbReference type="SUPFAM" id="SSF46785">
    <property type="entry name" value="Winged helix' DNA-binding domain"/>
    <property type="match status" value="1"/>
</dbReference>
<dbReference type="InterPro" id="IPR036388">
    <property type="entry name" value="WH-like_DNA-bd_sf"/>
</dbReference>
<dbReference type="eggNOG" id="COG1414">
    <property type="taxonomic scope" value="Bacteria"/>
</dbReference>
<dbReference type="OrthoDB" id="8771130at2"/>
<dbReference type="InterPro" id="IPR050707">
    <property type="entry name" value="HTH_MetabolicPath_Reg"/>
</dbReference>
<dbReference type="PANTHER" id="PTHR30136:SF35">
    <property type="entry name" value="HTH-TYPE TRANSCRIPTIONAL REGULATOR RV1719"/>
    <property type="match status" value="1"/>
</dbReference>
<evidence type="ECO:0000256" key="3">
    <source>
        <dbReference type="ARBA" id="ARBA00023163"/>
    </source>
</evidence>
<dbReference type="Gene3D" id="3.30.450.40">
    <property type="match status" value="1"/>
</dbReference>
<keyword evidence="2" id="KW-0238">DNA-binding</keyword>
<dbReference type="KEGG" id="amim:MIM_c17660"/>
<keyword evidence="7" id="KW-1185">Reference proteome</keyword>
<evidence type="ECO:0000313" key="6">
    <source>
        <dbReference type="EMBL" id="AHG63847.1"/>
    </source>
</evidence>
<reference evidence="6 7" key="1">
    <citation type="journal article" date="2014" name="Microbiology">
        <title>Unravelling the complete genome sequence of Advenella mimigardefordensis strain DPN7T and novel insights in the catabolism of the xenobiotic polythioester precursor 3,3'-dithiodipropionate.</title>
        <authorList>
            <person name="Wubbeler J.H."/>
            <person name="Hiessl S."/>
            <person name="Schuldes J."/>
            <person name="Thurmer A."/>
            <person name="Daniel R."/>
            <person name="Steinbuchel A."/>
        </authorList>
    </citation>
    <scope>NUCLEOTIDE SEQUENCE [LARGE SCALE GENOMIC DNA]</scope>
    <source>
        <strain evidence="7">DSM 17166 / LMG 22922 / DPN7</strain>
    </source>
</reference>
<evidence type="ECO:0000256" key="2">
    <source>
        <dbReference type="ARBA" id="ARBA00023125"/>
    </source>
</evidence>
<dbReference type="PANTHER" id="PTHR30136">
    <property type="entry name" value="HELIX-TURN-HELIX TRANSCRIPTIONAL REGULATOR, ICLR FAMILY"/>
    <property type="match status" value="1"/>
</dbReference>
<keyword evidence="1" id="KW-0805">Transcription regulation</keyword>
<name>W0PED9_ADVMD</name>
<dbReference type="PROSITE" id="PS51077">
    <property type="entry name" value="HTH_ICLR"/>
    <property type="match status" value="1"/>
</dbReference>
<dbReference type="GO" id="GO:0045892">
    <property type="term" value="P:negative regulation of DNA-templated transcription"/>
    <property type="evidence" value="ECO:0007669"/>
    <property type="project" value="TreeGrafter"/>
</dbReference>
<dbReference type="Pfam" id="PF01614">
    <property type="entry name" value="IclR_C"/>
    <property type="match status" value="1"/>
</dbReference>
<dbReference type="PROSITE" id="PS51078">
    <property type="entry name" value="ICLR_ED"/>
    <property type="match status" value="1"/>
</dbReference>
<evidence type="ECO:0000313" key="7">
    <source>
        <dbReference type="Proteomes" id="UP000019095"/>
    </source>
</evidence>
<dbReference type="Pfam" id="PF09339">
    <property type="entry name" value="HTH_IclR"/>
    <property type="match status" value="1"/>
</dbReference>
<evidence type="ECO:0000259" key="4">
    <source>
        <dbReference type="PROSITE" id="PS51077"/>
    </source>
</evidence>
<dbReference type="InterPro" id="IPR036390">
    <property type="entry name" value="WH_DNA-bd_sf"/>
</dbReference>